<feature type="compositionally biased region" description="Basic residues" evidence="1">
    <location>
        <begin position="282"/>
        <end position="293"/>
    </location>
</feature>
<feature type="region of interest" description="Disordered" evidence="1">
    <location>
        <begin position="17"/>
        <end position="150"/>
    </location>
</feature>
<feature type="region of interest" description="Disordered" evidence="1">
    <location>
        <begin position="331"/>
        <end position="355"/>
    </location>
</feature>
<keyword evidence="3" id="KW-1185">Reference proteome</keyword>
<evidence type="ECO:0000313" key="2">
    <source>
        <dbReference type="EMBL" id="ETS63833.1"/>
    </source>
</evidence>
<feature type="region of interest" description="Disordered" evidence="1">
    <location>
        <begin position="453"/>
        <end position="476"/>
    </location>
</feature>
<comment type="caution">
    <text evidence="2">The sequence shown here is derived from an EMBL/GenBank/DDBJ whole genome shotgun (WGS) entry which is preliminary data.</text>
</comment>
<feature type="compositionally biased region" description="Polar residues" evidence="1">
    <location>
        <begin position="17"/>
        <end position="35"/>
    </location>
</feature>
<accession>W3VQ96</accession>
<dbReference type="AlphaFoldDB" id="W3VQ96"/>
<feature type="compositionally biased region" description="Polar residues" evidence="1">
    <location>
        <begin position="246"/>
        <end position="266"/>
    </location>
</feature>
<feature type="compositionally biased region" description="Basic residues" evidence="1">
    <location>
        <begin position="341"/>
        <end position="350"/>
    </location>
</feature>
<feature type="region of interest" description="Disordered" evidence="1">
    <location>
        <begin position="232"/>
        <end position="298"/>
    </location>
</feature>
<feature type="compositionally biased region" description="Pro residues" evidence="1">
    <location>
        <begin position="234"/>
        <end position="245"/>
    </location>
</feature>
<feature type="region of interest" description="Disordered" evidence="1">
    <location>
        <begin position="361"/>
        <end position="380"/>
    </location>
</feature>
<dbReference type="Proteomes" id="UP000019462">
    <property type="component" value="Unassembled WGS sequence"/>
</dbReference>
<evidence type="ECO:0000256" key="1">
    <source>
        <dbReference type="SAM" id="MobiDB-lite"/>
    </source>
</evidence>
<organism evidence="2 3">
    <name type="scientific">Moesziomyces aphidis</name>
    <name type="common">Pseudozyma aphidis</name>
    <dbReference type="NCBI Taxonomy" id="84754"/>
    <lineage>
        <taxon>Eukaryota</taxon>
        <taxon>Fungi</taxon>
        <taxon>Dikarya</taxon>
        <taxon>Basidiomycota</taxon>
        <taxon>Ustilaginomycotina</taxon>
        <taxon>Ustilaginomycetes</taxon>
        <taxon>Ustilaginales</taxon>
        <taxon>Ustilaginaceae</taxon>
        <taxon>Moesziomyces</taxon>
    </lineage>
</organism>
<protein>
    <submittedName>
        <fullName evidence="2">Uncharacterized protein</fullName>
    </submittedName>
</protein>
<gene>
    <name evidence="2" type="ORF">PaG_02152</name>
</gene>
<reference evidence="2 3" key="1">
    <citation type="journal article" date="2014" name="Genome Announc.">
        <title>Genome sequence of the basidiomycetous fungus Pseudozyma aphidis DSM70725, an efficient producer of biosurfactant mannosylerythritol lipids.</title>
        <authorList>
            <person name="Lorenz S."/>
            <person name="Guenther M."/>
            <person name="Grumaz C."/>
            <person name="Rupp S."/>
            <person name="Zibek S."/>
            <person name="Sohn K."/>
        </authorList>
    </citation>
    <scope>NUCLEOTIDE SEQUENCE [LARGE SCALE GENOMIC DNA]</scope>
    <source>
        <strain evidence="3">ATCC 32657 / CBS 517.83 / DSM 70725 / JCM 10318 / NBRC 10182 / NRRL Y-7954 / St-0401</strain>
    </source>
</reference>
<dbReference type="EMBL" id="AWNI01000008">
    <property type="protein sequence ID" value="ETS63833.1"/>
    <property type="molecule type" value="Genomic_DNA"/>
</dbReference>
<proteinExistence type="predicted"/>
<name>W3VQ96_MOEAP</name>
<dbReference type="OrthoDB" id="2552174at2759"/>
<dbReference type="HOGENOM" id="CLU_371794_0_0_1"/>
<evidence type="ECO:0000313" key="3">
    <source>
        <dbReference type="Proteomes" id="UP000019462"/>
    </source>
</evidence>
<feature type="compositionally biased region" description="Gly residues" evidence="1">
    <location>
        <begin position="457"/>
        <end position="466"/>
    </location>
</feature>
<sequence length="649" mass="70223">MSRRDVDLEFEQAYQRLFSTSSSSVAEQQGPSTSSVKRDARPRSSQKPHRSHLTKEVGEAARPSGHARQHVLALASQRKASAAKTHPSVKDQAQARSHAANREHVASSASRSEQAPQRYASAAAKGKGRARPYTTEKHRHADPHVPTSIPTTASTSYGAYVPPASMAYYPYTQSHAPFQVSAPVVAPGMTALPNPTVAWTQPMMSTGPVPAIAYPSFSASVTFSQPQFFASQPHPIPAGMMPPPSESWSSADATGSTQPPRASGSKTAGPVAAQDHGTSALHSKHKYPKRHRASVPAELQPPLLESRASEQLTSILRLPAKIAAVKKETLKPELDDSKTPIPKRRGRPPGRTKATLQSGTVFAPAEPKSRSHSPAPPKATVVPAKFDGCLPLREHAGVPQNRETHTLFIHASRRLVWLAQLAVAHSAGDSKPSATLDTRAWARWSNSIAARLHTLGGEPGEPGGPGVAADADDALSCASQSQADPAGLFPRHRRREYVALRKQSHAATRTAVLRICIRRLRRYLAQTADKARTAPQAHRTTYLNRKLRAAKLGRHLHRALRPAALDARRLWSNWARTRSIAGSSTARVKLEHDDAPEVAVGVKMEPSDGVATLPLDEGRDATVRTHAPLFLRRNFKLYRLLGIRALPLA</sequence>